<reference evidence="2" key="1">
    <citation type="submission" date="2018-02" db="EMBL/GenBank/DDBJ databases">
        <title>Rhizophora mucronata_Transcriptome.</title>
        <authorList>
            <person name="Meera S.P."/>
            <person name="Sreeshan A."/>
            <person name="Augustine A."/>
        </authorList>
    </citation>
    <scope>NUCLEOTIDE SEQUENCE</scope>
    <source>
        <tissue evidence="2">Leaf</tissue>
    </source>
</reference>
<feature type="region of interest" description="Disordered" evidence="1">
    <location>
        <begin position="1"/>
        <end position="29"/>
    </location>
</feature>
<sequence>MDPHVGSQNNRPNVLGHVPIRGKSILTSG</sequence>
<accession>A0A2P2PTZ4</accession>
<dbReference type="EMBL" id="GGEC01077595">
    <property type="protein sequence ID" value="MBX58079.1"/>
    <property type="molecule type" value="Transcribed_RNA"/>
</dbReference>
<name>A0A2P2PTZ4_RHIMU</name>
<proteinExistence type="predicted"/>
<organism evidence="2">
    <name type="scientific">Rhizophora mucronata</name>
    <name type="common">Asiatic mangrove</name>
    <dbReference type="NCBI Taxonomy" id="61149"/>
    <lineage>
        <taxon>Eukaryota</taxon>
        <taxon>Viridiplantae</taxon>
        <taxon>Streptophyta</taxon>
        <taxon>Embryophyta</taxon>
        <taxon>Tracheophyta</taxon>
        <taxon>Spermatophyta</taxon>
        <taxon>Magnoliopsida</taxon>
        <taxon>eudicotyledons</taxon>
        <taxon>Gunneridae</taxon>
        <taxon>Pentapetalae</taxon>
        <taxon>rosids</taxon>
        <taxon>fabids</taxon>
        <taxon>Malpighiales</taxon>
        <taxon>Rhizophoraceae</taxon>
        <taxon>Rhizophora</taxon>
    </lineage>
</organism>
<evidence type="ECO:0000256" key="1">
    <source>
        <dbReference type="SAM" id="MobiDB-lite"/>
    </source>
</evidence>
<protein>
    <submittedName>
        <fullName evidence="2">Uncharacterized protein</fullName>
    </submittedName>
</protein>
<evidence type="ECO:0000313" key="2">
    <source>
        <dbReference type="EMBL" id="MBX58079.1"/>
    </source>
</evidence>
<dbReference type="AlphaFoldDB" id="A0A2P2PTZ4"/>
<feature type="compositionally biased region" description="Polar residues" evidence="1">
    <location>
        <begin position="1"/>
        <end position="12"/>
    </location>
</feature>